<name>A0ABP7SHD4_9PSEU</name>
<accession>A0ABP7SHD4</accession>
<keyword evidence="3" id="KW-1185">Reference proteome</keyword>
<evidence type="ECO:0000256" key="1">
    <source>
        <dbReference type="SAM" id="MobiDB-lite"/>
    </source>
</evidence>
<dbReference type="RefSeq" id="WP_344876468.1">
    <property type="nucleotide sequence ID" value="NZ_BAABAL010000013.1"/>
</dbReference>
<sequence length="110" mass="11707">MQDTALWTLLPLAAVAAAAVVDVRAARRAPRSVPPPRRDTPPVVYANPITCGRDRREHRVSDSAFHEGQGLGSYAALCGHVVEPLPMAEPSGPPCRECLGASRSRVTAAR</sequence>
<reference evidence="3" key="1">
    <citation type="journal article" date="2019" name="Int. J. Syst. Evol. Microbiol.">
        <title>The Global Catalogue of Microorganisms (GCM) 10K type strain sequencing project: providing services to taxonomists for standard genome sequencing and annotation.</title>
        <authorList>
            <consortium name="The Broad Institute Genomics Platform"/>
            <consortium name="The Broad Institute Genome Sequencing Center for Infectious Disease"/>
            <person name="Wu L."/>
            <person name="Ma J."/>
        </authorList>
    </citation>
    <scope>NUCLEOTIDE SEQUENCE [LARGE SCALE GENOMIC DNA]</scope>
    <source>
        <strain evidence="3">JCM 17342</strain>
    </source>
</reference>
<comment type="caution">
    <text evidence="2">The sequence shown here is derived from an EMBL/GenBank/DDBJ whole genome shotgun (WGS) entry which is preliminary data.</text>
</comment>
<proteinExistence type="predicted"/>
<organism evidence="2 3">
    <name type="scientific">Allokutzneria multivorans</name>
    <dbReference type="NCBI Taxonomy" id="1142134"/>
    <lineage>
        <taxon>Bacteria</taxon>
        <taxon>Bacillati</taxon>
        <taxon>Actinomycetota</taxon>
        <taxon>Actinomycetes</taxon>
        <taxon>Pseudonocardiales</taxon>
        <taxon>Pseudonocardiaceae</taxon>
        <taxon>Allokutzneria</taxon>
    </lineage>
</organism>
<evidence type="ECO:0008006" key="4">
    <source>
        <dbReference type="Google" id="ProtNLM"/>
    </source>
</evidence>
<protein>
    <recommendedName>
        <fullName evidence="4">Secreted protein</fullName>
    </recommendedName>
</protein>
<evidence type="ECO:0000313" key="3">
    <source>
        <dbReference type="Proteomes" id="UP001501747"/>
    </source>
</evidence>
<gene>
    <name evidence="2" type="ORF">GCM10022247_37470</name>
</gene>
<dbReference type="Proteomes" id="UP001501747">
    <property type="component" value="Unassembled WGS sequence"/>
</dbReference>
<evidence type="ECO:0000313" key="2">
    <source>
        <dbReference type="EMBL" id="GAA4011541.1"/>
    </source>
</evidence>
<feature type="region of interest" description="Disordered" evidence="1">
    <location>
        <begin position="26"/>
        <end position="48"/>
    </location>
</feature>
<dbReference type="EMBL" id="BAABAL010000013">
    <property type="protein sequence ID" value="GAA4011541.1"/>
    <property type="molecule type" value="Genomic_DNA"/>
</dbReference>